<dbReference type="EMBL" id="FUYL01000001">
    <property type="protein sequence ID" value="SKB25089.1"/>
    <property type="molecule type" value="Genomic_DNA"/>
</dbReference>
<dbReference type="STRING" id="561365.SAMN05660866_00144"/>
<dbReference type="PROSITE" id="PS51257">
    <property type="entry name" value="PROKAR_LIPOPROTEIN"/>
    <property type="match status" value="1"/>
</dbReference>
<proteinExistence type="predicted"/>
<name>A0A1T4ZRA7_9FLAO</name>
<evidence type="ECO:0000313" key="2">
    <source>
        <dbReference type="Proteomes" id="UP000190339"/>
    </source>
</evidence>
<reference evidence="2" key="1">
    <citation type="submission" date="2017-02" db="EMBL/GenBank/DDBJ databases">
        <authorList>
            <person name="Varghese N."/>
            <person name="Submissions S."/>
        </authorList>
    </citation>
    <scope>NUCLEOTIDE SEQUENCE [LARGE SCALE GENOMIC DNA]</scope>
    <source>
        <strain evidence="2">DSM 23546</strain>
    </source>
</reference>
<gene>
    <name evidence="1" type="ORF">SAMN05660866_00144</name>
</gene>
<dbReference type="RefSeq" id="WP_079510481.1">
    <property type="nucleotide sequence ID" value="NZ_FUYL01000001.1"/>
</dbReference>
<dbReference type="AlphaFoldDB" id="A0A1T4ZRA7"/>
<protein>
    <submittedName>
        <fullName evidence="1">Uncharacterized protein</fullName>
    </submittedName>
</protein>
<dbReference type="OrthoDB" id="282859at2"/>
<organism evidence="1 2">
    <name type="scientific">Maribacter arcticus</name>
    <dbReference type="NCBI Taxonomy" id="561365"/>
    <lineage>
        <taxon>Bacteria</taxon>
        <taxon>Pseudomonadati</taxon>
        <taxon>Bacteroidota</taxon>
        <taxon>Flavobacteriia</taxon>
        <taxon>Flavobacteriales</taxon>
        <taxon>Flavobacteriaceae</taxon>
        <taxon>Maribacter</taxon>
    </lineage>
</organism>
<sequence length="300" mass="34069">MRLHYKFSILLLFAFILSCKENTKPTQKAVVNKVAETDRISIPKSWVDGRVNKAKEKLGASEAGKVVWNAMEAHGGLAQWYSNGPLSFRFNYQPRDGKTARDSYQTVDTWSNRAVHTSTADSTAHFGWTGEQAWVKAKDSTAFEYDTKFWALTPFYFLGQPFVLNGEGVNLEMLPEVTYIEQQQDVVKVTFDAGTGDAPDDYYILYFGKESHKLAAIRYIVSYPEYFKEGGHAPEKFMEVIGENTVNGILFPTSYKTHWLTKDEKPGEYITQIDVSNVSFENDLPKDFFDGPKDAKILNE</sequence>
<accession>A0A1T4ZRA7</accession>
<keyword evidence="2" id="KW-1185">Reference proteome</keyword>
<evidence type="ECO:0000313" key="1">
    <source>
        <dbReference type="EMBL" id="SKB25089.1"/>
    </source>
</evidence>
<dbReference type="Proteomes" id="UP000190339">
    <property type="component" value="Unassembled WGS sequence"/>
</dbReference>